<dbReference type="EnsemblPlants" id="KRH16886">
    <property type="protein sequence ID" value="KRH16886"/>
    <property type="gene ID" value="GLYMA_14G184100"/>
</dbReference>
<accession>A0A0R0GF22</accession>
<dbReference type="AlphaFoldDB" id="A0A0R0GF22"/>
<name>A0A0R0GF22_SOYBN</name>
<gene>
    <name evidence="1" type="ORF">GLYMA_14G184100</name>
</gene>
<reference evidence="2" key="2">
    <citation type="submission" date="2018-02" db="UniProtKB">
        <authorList>
            <consortium name="EnsemblPlants"/>
        </authorList>
    </citation>
    <scope>IDENTIFICATION</scope>
    <source>
        <strain evidence="2">Williams 82</strain>
    </source>
</reference>
<evidence type="ECO:0000313" key="2">
    <source>
        <dbReference type="EnsemblPlants" id="KRH16886"/>
    </source>
</evidence>
<evidence type="ECO:0000313" key="1">
    <source>
        <dbReference type="EMBL" id="KRH16886.1"/>
    </source>
</evidence>
<evidence type="ECO:0000313" key="3">
    <source>
        <dbReference type="Proteomes" id="UP000008827"/>
    </source>
</evidence>
<reference evidence="1 2" key="1">
    <citation type="journal article" date="2010" name="Nature">
        <title>Genome sequence of the palaeopolyploid soybean.</title>
        <authorList>
            <person name="Schmutz J."/>
            <person name="Cannon S.B."/>
            <person name="Schlueter J."/>
            <person name="Ma J."/>
            <person name="Mitros T."/>
            <person name="Nelson W."/>
            <person name="Hyten D.L."/>
            <person name="Song Q."/>
            <person name="Thelen J.J."/>
            <person name="Cheng J."/>
            <person name="Xu D."/>
            <person name="Hellsten U."/>
            <person name="May G.D."/>
            <person name="Yu Y."/>
            <person name="Sakurai T."/>
            <person name="Umezawa T."/>
            <person name="Bhattacharyya M.K."/>
            <person name="Sandhu D."/>
            <person name="Valliyodan B."/>
            <person name="Lindquist E."/>
            <person name="Peto M."/>
            <person name="Grant D."/>
            <person name="Shu S."/>
            <person name="Goodstein D."/>
            <person name="Barry K."/>
            <person name="Futrell-Griggs M."/>
            <person name="Abernathy B."/>
            <person name="Du J."/>
            <person name="Tian Z."/>
            <person name="Zhu L."/>
            <person name="Gill N."/>
            <person name="Joshi T."/>
            <person name="Libault M."/>
            <person name="Sethuraman A."/>
            <person name="Zhang X.-C."/>
            <person name="Shinozaki K."/>
            <person name="Nguyen H.T."/>
            <person name="Wing R.A."/>
            <person name="Cregan P."/>
            <person name="Specht J."/>
            <person name="Grimwood J."/>
            <person name="Rokhsar D."/>
            <person name="Stacey G."/>
            <person name="Shoemaker R.C."/>
            <person name="Jackson S.A."/>
        </authorList>
    </citation>
    <scope>NUCLEOTIDE SEQUENCE</scope>
    <source>
        <strain evidence="2">cv. Williams 82</strain>
        <tissue evidence="1">Callus</tissue>
    </source>
</reference>
<reference evidence="1" key="3">
    <citation type="submission" date="2018-07" db="EMBL/GenBank/DDBJ databases">
        <title>WGS assembly of Glycine max.</title>
        <authorList>
            <person name="Schmutz J."/>
            <person name="Cannon S."/>
            <person name="Schlueter J."/>
            <person name="Ma J."/>
            <person name="Mitros T."/>
            <person name="Nelson W."/>
            <person name="Hyten D."/>
            <person name="Song Q."/>
            <person name="Thelen J."/>
            <person name="Cheng J."/>
            <person name="Xu D."/>
            <person name="Hellsten U."/>
            <person name="May G."/>
            <person name="Yu Y."/>
            <person name="Sakurai T."/>
            <person name="Umezawa T."/>
            <person name="Bhattacharyya M."/>
            <person name="Sandhu D."/>
            <person name="Valliyodan B."/>
            <person name="Lindquist E."/>
            <person name="Peto M."/>
            <person name="Grant D."/>
            <person name="Shu S."/>
            <person name="Goodstein D."/>
            <person name="Barry K."/>
            <person name="Futrell-Griggs M."/>
            <person name="Abernathy B."/>
            <person name="Du J."/>
            <person name="Tian Z."/>
            <person name="Zhu L."/>
            <person name="Gill N."/>
            <person name="Joshi T."/>
            <person name="Libault M."/>
            <person name="Sethuraman A."/>
            <person name="Zhang X."/>
            <person name="Shinozaki K."/>
            <person name="Nguyen H."/>
            <person name="Wing R."/>
            <person name="Cregan P."/>
            <person name="Specht J."/>
            <person name="Grimwood J."/>
            <person name="Rokhsar D."/>
            <person name="Stacey G."/>
            <person name="Shoemaker R."/>
            <person name="Jackson S."/>
        </authorList>
    </citation>
    <scope>NUCLEOTIDE SEQUENCE</scope>
    <source>
        <tissue evidence="1">Callus</tissue>
    </source>
</reference>
<dbReference type="EMBL" id="CM000847">
    <property type="protein sequence ID" value="KRH16886.1"/>
    <property type="molecule type" value="Genomic_DNA"/>
</dbReference>
<keyword evidence="3" id="KW-1185">Reference proteome</keyword>
<dbReference type="Proteomes" id="UP000008827">
    <property type="component" value="Chromosome 14"/>
</dbReference>
<dbReference type="InParanoid" id="A0A0R0GF22"/>
<proteinExistence type="predicted"/>
<dbReference type="Gramene" id="KRH16886">
    <property type="protein sequence ID" value="KRH16886"/>
    <property type="gene ID" value="GLYMA_14G184100"/>
</dbReference>
<protein>
    <submittedName>
        <fullName evidence="1 2">Uncharacterized protein</fullName>
    </submittedName>
</protein>
<sequence length="122" mass="14070">MWLLIFSSRPLTSFTRFILSPSLSLSACVRSHTHTHTIRRLNPPKQISHSTFNASFSFPLRFIHGFQFSVSLFLSSKFVSEHRIHAPTLFASLLSQLRGFRFHGTSCCGFCPVLQRREFSFF</sequence>
<organism evidence="1">
    <name type="scientific">Glycine max</name>
    <name type="common">Soybean</name>
    <name type="synonym">Glycine hispida</name>
    <dbReference type="NCBI Taxonomy" id="3847"/>
    <lineage>
        <taxon>Eukaryota</taxon>
        <taxon>Viridiplantae</taxon>
        <taxon>Streptophyta</taxon>
        <taxon>Embryophyta</taxon>
        <taxon>Tracheophyta</taxon>
        <taxon>Spermatophyta</taxon>
        <taxon>Magnoliopsida</taxon>
        <taxon>eudicotyledons</taxon>
        <taxon>Gunneridae</taxon>
        <taxon>Pentapetalae</taxon>
        <taxon>rosids</taxon>
        <taxon>fabids</taxon>
        <taxon>Fabales</taxon>
        <taxon>Fabaceae</taxon>
        <taxon>Papilionoideae</taxon>
        <taxon>50 kb inversion clade</taxon>
        <taxon>NPAAA clade</taxon>
        <taxon>indigoferoid/millettioid clade</taxon>
        <taxon>Phaseoleae</taxon>
        <taxon>Glycine</taxon>
        <taxon>Glycine subgen. Soja</taxon>
    </lineage>
</organism>